<evidence type="ECO:0000256" key="1">
    <source>
        <dbReference type="ARBA" id="ARBA00023239"/>
    </source>
</evidence>
<keyword evidence="3" id="KW-1185">Reference proteome</keyword>
<dbReference type="RefSeq" id="WP_146292051.1">
    <property type="nucleotide sequence ID" value="NZ_CP042304.1"/>
</dbReference>
<gene>
    <name evidence="2" type="ORF">FPZ08_19560</name>
</gene>
<dbReference type="SMART" id="SM01130">
    <property type="entry name" value="DHDPS"/>
    <property type="match status" value="1"/>
</dbReference>
<dbReference type="Pfam" id="PF00701">
    <property type="entry name" value="DHDPS"/>
    <property type="match status" value="1"/>
</dbReference>
<protein>
    <submittedName>
        <fullName evidence="2">Dihydrodipicolinate synthase family protein</fullName>
    </submittedName>
</protein>
<dbReference type="SUPFAM" id="SSF51569">
    <property type="entry name" value="Aldolase"/>
    <property type="match status" value="1"/>
</dbReference>
<evidence type="ECO:0000313" key="3">
    <source>
        <dbReference type="Proteomes" id="UP000315364"/>
    </source>
</evidence>
<dbReference type="KEGG" id="dea:FPZ08_19560"/>
<name>A0A5B8LYJ1_9HYPH</name>
<organism evidence="2 3">
    <name type="scientific">Devosia ginsengisoli</name>
    <dbReference type="NCBI Taxonomy" id="400770"/>
    <lineage>
        <taxon>Bacteria</taxon>
        <taxon>Pseudomonadati</taxon>
        <taxon>Pseudomonadota</taxon>
        <taxon>Alphaproteobacteria</taxon>
        <taxon>Hyphomicrobiales</taxon>
        <taxon>Devosiaceae</taxon>
        <taxon>Devosia</taxon>
    </lineage>
</organism>
<dbReference type="InterPro" id="IPR002220">
    <property type="entry name" value="DapA-like"/>
</dbReference>
<dbReference type="GO" id="GO:0008840">
    <property type="term" value="F:4-hydroxy-tetrahydrodipicolinate synthase activity"/>
    <property type="evidence" value="ECO:0007669"/>
    <property type="project" value="TreeGrafter"/>
</dbReference>
<dbReference type="PANTHER" id="PTHR12128:SF51">
    <property type="entry name" value="BLL4205 PROTEIN"/>
    <property type="match status" value="1"/>
</dbReference>
<dbReference type="EMBL" id="CP042304">
    <property type="protein sequence ID" value="QDZ12744.1"/>
    <property type="molecule type" value="Genomic_DNA"/>
</dbReference>
<dbReference type="Proteomes" id="UP000315364">
    <property type="component" value="Chromosome"/>
</dbReference>
<dbReference type="OrthoDB" id="9770698at2"/>
<dbReference type="InterPro" id="IPR013785">
    <property type="entry name" value="Aldolase_TIM"/>
</dbReference>
<keyword evidence="1" id="KW-0456">Lyase</keyword>
<dbReference type="AlphaFoldDB" id="A0A5B8LYJ1"/>
<dbReference type="PANTHER" id="PTHR12128">
    <property type="entry name" value="DIHYDRODIPICOLINATE SYNTHASE"/>
    <property type="match status" value="1"/>
</dbReference>
<accession>A0A5B8LYJ1</accession>
<dbReference type="Gene3D" id="3.20.20.70">
    <property type="entry name" value="Aldolase class I"/>
    <property type="match status" value="1"/>
</dbReference>
<proteinExistence type="predicted"/>
<sequence>MHRTVSDIPAAALAALRKGTVLPAHPLVLDASRQFDRTRQRAITRYYADAGAGGVAVGVHTTQFAIREKGLYAPVLELAAETMRDWGGADRLLIAGVTGRTEQALAEIDTARGLGYHAALLNLARFKGASEDEIFEHCQRVAREMPIVGFALLPEVGGFHLSYDFWRRFAGIDNVVAIKMAPFNRYRTLDIIRAVYDAGAGDRITLYTGNDDHIGLDLMVPFVVRSDDGSSERRARIRGGLLGHWSVWVRPAVAMLGRIHAVPDDAPVSPDLLALDSIVTDCNAAIYDASNNLRGCIPGCLDVLRRQGLVEGIWCLDPAEVLSPGQSEEIDRVYRQYPEMNDDSFVANNLERWLSDRGQDLPLVA</sequence>
<reference evidence="2 3" key="1">
    <citation type="submission" date="2019-07" db="EMBL/GenBank/DDBJ databases">
        <title>Full genome sequence of Devosia sp. Gsoil 520.</title>
        <authorList>
            <person name="Im W.-T."/>
        </authorList>
    </citation>
    <scope>NUCLEOTIDE SEQUENCE [LARGE SCALE GENOMIC DNA]</scope>
    <source>
        <strain evidence="2 3">Gsoil 520</strain>
    </source>
</reference>
<evidence type="ECO:0000313" key="2">
    <source>
        <dbReference type="EMBL" id="QDZ12744.1"/>
    </source>
</evidence>